<reference evidence="4" key="1">
    <citation type="journal article" date="2014" name="Genome Announc.">
        <title>Complete Genome Sequence of Campylobacter iguaniorum Strain 1485ET, Isolated from a Bearded Dragon (Pogona vitticeps).</title>
        <authorList>
            <person name="Gilbert M.J."/>
            <person name="Miller W.G."/>
            <person name="Yee E."/>
            <person name="Kik M."/>
            <person name="Wagenaar J.A."/>
            <person name="Duim B."/>
        </authorList>
    </citation>
    <scope>NUCLEOTIDE SEQUENCE [LARGE SCALE GENOMIC DNA]</scope>
    <source>
        <strain evidence="4">1485E</strain>
    </source>
</reference>
<dbReference type="Gene3D" id="3.30.70.270">
    <property type="match status" value="1"/>
</dbReference>
<sequence length="487" mass="56219">MDYKIGFKNIIFLFFAINLVILAFWFAFDYGAQNGYILPVVSSIVLSILIISFILVYHKKFINKIEKMQEDLKIANNGLNNFLYHDTLTNLPNRFSLEKDIKNISNPKIFVIRIDDYINILSYYGKKCYNDILIVFAKAIQEFGKQNDMATYKISENKFALLQDSDLFFDDYEIIAREIVAKFKGFNVAMSSDDKKVDAEISCTIGFCIEKEDTLNKAIIALNEASLVNKDFLCYFENISDIHKYKTRVEHATMIQNAILDNKVVPYYQAIFDKDKNVIKYESLVRIISDKHGIILPGIFLKDSKHIKRYTKIEKILIEKSMMNVKNNPNVTVSINLNIRDMTDGDVSAFVIDKLHKLQIGNQIIFEILEDEKMLDSQRVDLFLDKVRKMGVKIAIDDFGSGYSNFSYLLKIQPDYLKIDGSIVKNIDTDEKSYAIVRAIVAFAKELNIKTIAEYVHSKEVFDKCVQIGVDEFQGFYLSEPKDKFLD</sequence>
<dbReference type="Pfam" id="PF00990">
    <property type="entry name" value="GGDEF"/>
    <property type="match status" value="1"/>
</dbReference>
<dbReference type="InterPro" id="IPR043128">
    <property type="entry name" value="Rev_trsase/Diguanyl_cyclase"/>
</dbReference>
<gene>
    <name evidence="3" type="ORF">CIG1485E_0718</name>
</gene>
<dbReference type="CDD" id="cd01948">
    <property type="entry name" value="EAL"/>
    <property type="match status" value="1"/>
</dbReference>
<dbReference type="SUPFAM" id="SSF141868">
    <property type="entry name" value="EAL domain-like"/>
    <property type="match status" value="1"/>
</dbReference>
<organism evidence="3 4">
    <name type="scientific">Campylobacter iguaniorum</name>
    <dbReference type="NCBI Taxonomy" id="1244531"/>
    <lineage>
        <taxon>Bacteria</taxon>
        <taxon>Pseudomonadati</taxon>
        <taxon>Campylobacterota</taxon>
        <taxon>Epsilonproteobacteria</taxon>
        <taxon>Campylobacterales</taxon>
        <taxon>Campylobacteraceae</taxon>
        <taxon>Campylobacter</taxon>
    </lineage>
</organism>
<dbReference type="InterPro" id="IPR035919">
    <property type="entry name" value="EAL_sf"/>
</dbReference>
<dbReference type="RefSeq" id="WP_051870910.1">
    <property type="nucleotide sequence ID" value="NZ_CP009043.1"/>
</dbReference>
<dbReference type="KEGG" id="caj:CIG1485E_0718"/>
<dbReference type="Pfam" id="PF00563">
    <property type="entry name" value="EAL"/>
    <property type="match status" value="1"/>
</dbReference>
<dbReference type="OrthoDB" id="9790732at2"/>
<dbReference type="EMBL" id="CP009043">
    <property type="protein sequence ID" value="AII14564.1"/>
    <property type="molecule type" value="Genomic_DNA"/>
</dbReference>
<evidence type="ECO:0000313" key="3">
    <source>
        <dbReference type="EMBL" id="AII14564.1"/>
    </source>
</evidence>
<name>A0A076FFD1_9BACT</name>
<evidence type="ECO:0000313" key="4">
    <source>
        <dbReference type="Proteomes" id="UP000028486"/>
    </source>
</evidence>
<dbReference type="STRING" id="1244531.CIG2463D_0719"/>
<dbReference type="Gene3D" id="3.20.20.450">
    <property type="entry name" value="EAL domain"/>
    <property type="match status" value="1"/>
</dbReference>
<proteinExistence type="predicted"/>
<keyword evidence="4" id="KW-1185">Reference proteome</keyword>
<dbReference type="eggNOG" id="COG5001">
    <property type="taxonomic scope" value="Bacteria"/>
</dbReference>
<keyword evidence="1" id="KW-0812">Transmembrane</keyword>
<dbReference type="PROSITE" id="PS50883">
    <property type="entry name" value="EAL"/>
    <property type="match status" value="1"/>
</dbReference>
<dbReference type="SMART" id="SM00052">
    <property type="entry name" value="EAL"/>
    <property type="match status" value="1"/>
</dbReference>
<dbReference type="InterPro" id="IPR001633">
    <property type="entry name" value="EAL_dom"/>
</dbReference>
<accession>A0A076FFD1</accession>
<keyword evidence="1" id="KW-1133">Transmembrane helix</keyword>
<dbReference type="AlphaFoldDB" id="A0A076FFD1"/>
<feature type="transmembrane region" description="Helical" evidence="1">
    <location>
        <begin position="12"/>
        <end position="30"/>
    </location>
</feature>
<dbReference type="HOGENOM" id="CLU_000445_70_50_7"/>
<dbReference type="InterPro" id="IPR050706">
    <property type="entry name" value="Cyclic-di-GMP_PDE-like"/>
</dbReference>
<dbReference type="InterPro" id="IPR000160">
    <property type="entry name" value="GGDEF_dom"/>
</dbReference>
<dbReference type="PANTHER" id="PTHR33121:SF71">
    <property type="entry name" value="OXYGEN SENSOR PROTEIN DOSP"/>
    <property type="match status" value="1"/>
</dbReference>
<dbReference type="SMART" id="SM00267">
    <property type="entry name" value="GGDEF"/>
    <property type="match status" value="1"/>
</dbReference>
<feature type="transmembrane region" description="Helical" evidence="1">
    <location>
        <begin position="36"/>
        <end position="57"/>
    </location>
</feature>
<dbReference type="Proteomes" id="UP000028486">
    <property type="component" value="Chromosome"/>
</dbReference>
<evidence type="ECO:0000259" key="2">
    <source>
        <dbReference type="PROSITE" id="PS50883"/>
    </source>
</evidence>
<evidence type="ECO:0000256" key="1">
    <source>
        <dbReference type="SAM" id="Phobius"/>
    </source>
</evidence>
<keyword evidence="1" id="KW-0472">Membrane</keyword>
<feature type="domain" description="EAL" evidence="2">
    <location>
        <begin position="248"/>
        <end position="487"/>
    </location>
</feature>
<dbReference type="SUPFAM" id="SSF55073">
    <property type="entry name" value="Nucleotide cyclase"/>
    <property type="match status" value="1"/>
</dbReference>
<dbReference type="GO" id="GO:0071111">
    <property type="term" value="F:cyclic-guanylate-specific phosphodiesterase activity"/>
    <property type="evidence" value="ECO:0007669"/>
    <property type="project" value="InterPro"/>
</dbReference>
<dbReference type="PANTHER" id="PTHR33121">
    <property type="entry name" value="CYCLIC DI-GMP PHOSPHODIESTERASE PDEF"/>
    <property type="match status" value="1"/>
</dbReference>
<dbReference type="InterPro" id="IPR029787">
    <property type="entry name" value="Nucleotide_cyclase"/>
</dbReference>
<protein>
    <submittedName>
        <fullName evidence="3">Diguanylate cyclase/phosphodiesterase</fullName>
    </submittedName>
</protein>